<dbReference type="RefSeq" id="WP_189091671.1">
    <property type="nucleotide sequence ID" value="NZ_BMQL01000021.1"/>
</dbReference>
<evidence type="ECO:0000313" key="3">
    <source>
        <dbReference type="Proteomes" id="UP000603865"/>
    </source>
</evidence>
<dbReference type="EMBL" id="BMQL01000021">
    <property type="protein sequence ID" value="GGR18122.1"/>
    <property type="molecule type" value="Genomic_DNA"/>
</dbReference>
<proteinExistence type="predicted"/>
<evidence type="ECO:0000256" key="1">
    <source>
        <dbReference type="SAM" id="MobiDB-lite"/>
    </source>
</evidence>
<comment type="caution">
    <text evidence="2">The sequence shown here is derived from an EMBL/GenBank/DDBJ whole genome shotgun (WGS) entry which is preliminary data.</text>
</comment>
<protein>
    <submittedName>
        <fullName evidence="2">Uncharacterized protein</fullName>
    </submittedName>
</protein>
<sequence length="116" mass="13219">MTALMDEEARQLNGTAVRRRTGVDPETFAQIEAAIHDREANTRTSGRPPALPMGAHRLLTLECWQEDRTFFPLGQAWRRHETTVLRTVVRVKDALRQSGRCSLPGKKTLRIPTRWG</sequence>
<name>A0A918CD20_9DEIO</name>
<evidence type="ECO:0000313" key="2">
    <source>
        <dbReference type="EMBL" id="GGR18122.1"/>
    </source>
</evidence>
<accession>A0A918CD20</accession>
<keyword evidence="3" id="KW-1185">Reference proteome</keyword>
<feature type="region of interest" description="Disordered" evidence="1">
    <location>
        <begin position="1"/>
        <end position="23"/>
    </location>
</feature>
<dbReference type="AlphaFoldDB" id="A0A918CD20"/>
<dbReference type="Proteomes" id="UP000603865">
    <property type="component" value="Unassembled WGS sequence"/>
</dbReference>
<organism evidence="2 3">
    <name type="scientific">Deinococcus ruber</name>
    <dbReference type="NCBI Taxonomy" id="1848197"/>
    <lineage>
        <taxon>Bacteria</taxon>
        <taxon>Thermotogati</taxon>
        <taxon>Deinococcota</taxon>
        <taxon>Deinococci</taxon>
        <taxon>Deinococcales</taxon>
        <taxon>Deinococcaceae</taxon>
        <taxon>Deinococcus</taxon>
    </lineage>
</organism>
<reference evidence="2" key="1">
    <citation type="journal article" date="2014" name="Int. J. Syst. Evol. Microbiol.">
        <title>Complete genome sequence of Corynebacterium casei LMG S-19264T (=DSM 44701T), isolated from a smear-ripened cheese.</title>
        <authorList>
            <consortium name="US DOE Joint Genome Institute (JGI-PGF)"/>
            <person name="Walter F."/>
            <person name="Albersmeier A."/>
            <person name="Kalinowski J."/>
            <person name="Ruckert C."/>
        </authorList>
    </citation>
    <scope>NUCLEOTIDE SEQUENCE</scope>
    <source>
        <strain evidence="2">JCM 31311</strain>
    </source>
</reference>
<gene>
    <name evidence="2" type="ORF">GCM10008957_33620</name>
</gene>
<reference evidence="2" key="2">
    <citation type="submission" date="2020-09" db="EMBL/GenBank/DDBJ databases">
        <authorList>
            <person name="Sun Q."/>
            <person name="Ohkuma M."/>
        </authorList>
    </citation>
    <scope>NUCLEOTIDE SEQUENCE</scope>
    <source>
        <strain evidence="2">JCM 31311</strain>
    </source>
</reference>